<dbReference type="Proteomes" id="UP001385809">
    <property type="component" value="Unassembled WGS sequence"/>
</dbReference>
<keyword evidence="3" id="KW-0238">DNA-binding</keyword>
<feature type="domain" description="Response regulatory" evidence="7">
    <location>
        <begin position="4"/>
        <end position="118"/>
    </location>
</feature>
<evidence type="ECO:0000256" key="5">
    <source>
        <dbReference type="PROSITE-ProRule" id="PRU00169"/>
    </source>
</evidence>
<protein>
    <submittedName>
        <fullName evidence="8">Response regulator transcription factor</fullName>
    </submittedName>
</protein>
<accession>A0ABU8MI23</accession>
<dbReference type="RefSeq" id="WP_337693564.1">
    <property type="nucleotide sequence ID" value="NZ_JBBEGN010000001.1"/>
</dbReference>
<dbReference type="PRINTS" id="PR00038">
    <property type="entry name" value="HTHLUXR"/>
</dbReference>
<dbReference type="InterPro" id="IPR016032">
    <property type="entry name" value="Sig_transdc_resp-reg_C-effctor"/>
</dbReference>
<dbReference type="InterPro" id="IPR058245">
    <property type="entry name" value="NreC/VraR/RcsB-like_REC"/>
</dbReference>
<dbReference type="CDD" id="cd17535">
    <property type="entry name" value="REC_NarL-like"/>
    <property type="match status" value="1"/>
</dbReference>
<gene>
    <name evidence="8" type="ORF">WCD74_04220</name>
</gene>
<reference evidence="8 9" key="1">
    <citation type="submission" date="2024-03" db="EMBL/GenBank/DDBJ databases">
        <title>Actinomycetospora sp. OC33-EN08, a novel actinomycete isolated from wild orchid (Aerides multiflora).</title>
        <authorList>
            <person name="Suriyachadkun C."/>
        </authorList>
    </citation>
    <scope>NUCLEOTIDE SEQUENCE [LARGE SCALE GENOMIC DNA]</scope>
    <source>
        <strain evidence="8 9">OC33-EN08</strain>
    </source>
</reference>
<feature type="modified residue" description="4-aspartylphosphate" evidence="5">
    <location>
        <position position="55"/>
    </location>
</feature>
<keyword evidence="2" id="KW-0805">Transcription regulation</keyword>
<dbReference type="SUPFAM" id="SSF52172">
    <property type="entry name" value="CheY-like"/>
    <property type="match status" value="1"/>
</dbReference>
<evidence type="ECO:0000313" key="8">
    <source>
        <dbReference type="EMBL" id="MEJ2866958.1"/>
    </source>
</evidence>
<dbReference type="SMART" id="SM00421">
    <property type="entry name" value="HTH_LUXR"/>
    <property type="match status" value="1"/>
</dbReference>
<dbReference type="Pfam" id="PF00196">
    <property type="entry name" value="GerE"/>
    <property type="match status" value="1"/>
</dbReference>
<proteinExistence type="predicted"/>
<dbReference type="Gene3D" id="3.40.50.2300">
    <property type="match status" value="1"/>
</dbReference>
<feature type="domain" description="HTH luxR-type" evidence="6">
    <location>
        <begin position="146"/>
        <end position="211"/>
    </location>
</feature>
<dbReference type="InterPro" id="IPR001789">
    <property type="entry name" value="Sig_transdc_resp-reg_receiver"/>
</dbReference>
<organism evidence="8 9">
    <name type="scientific">Actinomycetospora aurantiaca</name>
    <dbReference type="NCBI Taxonomy" id="3129233"/>
    <lineage>
        <taxon>Bacteria</taxon>
        <taxon>Bacillati</taxon>
        <taxon>Actinomycetota</taxon>
        <taxon>Actinomycetes</taxon>
        <taxon>Pseudonocardiales</taxon>
        <taxon>Pseudonocardiaceae</taxon>
        <taxon>Actinomycetospora</taxon>
    </lineage>
</organism>
<dbReference type="InterPro" id="IPR000792">
    <property type="entry name" value="Tscrpt_reg_LuxR_C"/>
</dbReference>
<dbReference type="PROSITE" id="PS50110">
    <property type="entry name" value="RESPONSE_REGULATORY"/>
    <property type="match status" value="1"/>
</dbReference>
<keyword evidence="1 5" id="KW-0597">Phosphoprotein</keyword>
<dbReference type="InterPro" id="IPR039420">
    <property type="entry name" value="WalR-like"/>
</dbReference>
<name>A0ABU8MI23_9PSEU</name>
<evidence type="ECO:0000256" key="4">
    <source>
        <dbReference type="ARBA" id="ARBA00023163"/>
    </source>
</evidence>
<evidence type="ECO:0000256" key="3">
    <source>
        <dbReference type="ARBA" id="ARBA00023125"/>
    </source>
</evidence>
<evidence type="ECO:0000259" key="6">
    <source>
        <dbReference type="PROSITE" id="PS50043"/>
    </source>
</evidence>
<dbReference type="PROSITE" id="PS50043">
    <property type="entry name" value="HTH_LUXR_2"/>
    <property type="match status" value="1"/>
</dbReference>
<dbReference type="SUPFAM" id="SSF46894">
    <property type="entry name" value="C-terminal effector domain of the bipartite response regulators"/>
    <property type="match status" value="1"/>
</dbReference>
<evidence type="ECO:0000259" key="7">
    <source>
        <dbReference type="PROSITE" id="PS50110"/>
    </source>
</evidence>
<evidence type="ECO:0000256" key="1">
    <source>
        <dbReference type="ARBA" id="ARBA00022553"/>
    </source>
</evidence>
<dbReference type="EMBL" id="JBBEGN010000001">
    <property type="protein sequence ID" value="MEJ2866958.1"/>
    <property type="molecule type" value="Genomic_DNA"/>
</dbReference>
<dbReference type="SMART" id="SM00448">
    <property type="entry name" value="REC"/>
    <property type="match status" value="1"/>
</dbReference>
<dbReference type="Pfam" id="PF00072">
    <property type="entry name" value="Response_reg"/>
    <property type="match status" value="1"/>
</dbReference>
<dbReference type="CDD" id="cd06170">
    <property type="entry name" value="LuxR_C_like"/>
    <property type="match status" value="1"/>
</dbReference>
<keyword evidence="9" id="KW-1185">Reference proteome</keyword>
<evidence type="ECO:0000256" key="2">
    <source>
        <dbReference type="ARBA" id="ARBA00023015"/>
    </source>
</evidence>
<dbReference type="PANTHER" id="PTHR43214:SF24">
    <property type="entry name" value="TRANSCRIPTIONAL REGULATORY PROTEIN NARL-RELATED"/>
    <property type="match status" value="1"/>
</dbReference>
<dbReference type="PANTHER" id="PTHR43214">
    <property type="entry name" value="TWO-COMPONENT RESPONSE REGULATOR"/>
    <property type="match status" value="1"/>
</dbReference>
<keyword evidence="4" id="KW-0804">Transcription</keyword>
<sequence>MPVRVLVVDDEPMVCAHLRTILDASGELAVVGTAGDGAEAVELAVRHRPDVVLLDLRMPGVDGFAALPALVDTGARVVVLTTFDADDAVLRALGAGASGFLLKSTDPGDLVRLVRVAADGHSVLSPEATARLVGASAETSRARAGAAERLAVLTGRETEVVAAVGAGLSNAEIGARLFLSEATVKGYVSTAMRKLDCDNRTQVGLLAHAAGIAP</sequence>
<evidence type="ECO:0000313" key="9">
    <source>
        <dbReference type="Proteomes" id="UP001385809"/>
    </source>
</evidence>
<dbReference type="InterPro" id="IPR011006">
    <property type="entry name" value="CheY-like_superfamily"/>
</dbReference>
<comment type="caution">
    <text evidence="8">The sequence shown here is derived from an EMBL/GenBank/DDBJ whole genome shotgun (WGS) entry which is preliminary data.</text>
</comment>